<evidence type="ECO:0000256" key="2">
    <source>
        <dbReference type="ARBA" id="ARBA00023315"/>
    </source>
</evidence>
<dbReference type="GO" id="GO:0016747">
    <property type="term" value="F:acyltransferase activity, transferring groups other than amino-acyl groups"/>
    <property type="evidence" value="ECO:0007669"/>
    <property type="project" value="InterPro"/>
</dbReference>
<protein>
    <submittedName>
        <fullName evidence="4">N-acetyltransferase family protein</fullName>
    </submittedName>
</protein>
<feature type="domain" description="N-acetyltransferase" evidence="3">
    <location>
        <begin position="4"/>
        <end position="166"/>
    </location>
</feature>
<keyword evidence="1" id="KW-0808">Transferase</keyword>
<dbReference type="PANTHER" id="PTHR43072">
    <property type="entry name" value="N-ACETYLTRANSFERASE"/>
    <property type="match status" value="1"/>
</dbReference>
<dbReference type="RefSeq" id="WP_353948297.1">
    <property type="nucleotide sequence ID" value="NZ_CP159510.1"/>
</dbReference>
<reference evidence="4" key="1">
    <citation type="submission" date="2024-06" db="EMBL/GenBank/DDBJ databases">
        <authorList>
            <person name="Fan A."/>
            <person name="Zhang F.Y."/>
            <person name="Zhang L."/>
        </authorList>
    </citation>
    <scope>NUCLEOTIDE SEQUENCE</scope>
    <source>
        <strain evidence="4">Y61</strain>
    </source>
</reference>
<name>A0AAU8IES1_9BACL</name>
<dbReference type="InterPro" id="IPR000182">
    <property type="entry name" value="GNAT_dom"/>
</dbReference>
<evidence type="ECO:0000259" key="3">
    <source>
        <dbReference type="PROSITE" id="PS51186"/>
    </source>
</evidence>
<dbReference type="SUPFAM" id="SSF55729">
    <property type="entry name" value="Acyl-CoA N-acyltransferases (Nat)"/>
    <property type="match status" value="1"/>
</dbReference>
<accession>A0AAU8IES1</accession>
<dbReference type="InterPro" id="IPR016181">
    <property type="entry name" value="Acyl_CoA_acyltransferase"/>
</dbReference>
<gene>
    <name evidence="4" type="ORF">ABNN70_15365</name>
</gene>
<organism evidence="4">
    <name type="scientific">Sporolactobacillus sp. Y61</name>
    <dbReference type="NCBI Taxonomy" id="3160863"/>
    <lineage>
        <taxon>Bacteria</taxon>
        <taxon>Bacillati</taxon>
        <taxon>Bacillota</taxon>
        <taxon>Bacilli</taxon>
        <taxon>Bacillales</taxon>
        <taxon>Sporolactobacillaceae</taxon>
        <taxon>Sporolactobacillus</taxon>
    </lineage>
</organism>
<dbReference type="PROSITE" id="PS51186">
    <property type="entry name" value="GNAT"/>
    <property type="match status" value="1"/>
</dbReference>
<sequence>MKNIHFRLATKNDLPDLVAIYNSTIPGRMVTADTREISVEDRKPWLEAHLADPRHPLWVAEREGMICGWLSLEPFYGRPAYHATAEISIYIHESCRHQGIGSLLIRKAMSCCGSLGISTLLAFIFAHNEPSLRLFEHFSFERWGFLPRVAELDGRQRDLVILGRRL</sequence>
<evidence type="ECO:0000256" key="1">
    <source>
        <dbReference type="ARBA" id="ARBA00022679"/>
    </source>
</evidence>
<dbReference type="Pfam" id="PF00583">
    <property type="entry name" value="Acetyltransf_1"/>
    <property type="match status" value="1"/>
</dbReference>
<dbReference type="AlphaFoldDB" id="A0AAU8IES1"/>
<dbReference type="CDD" id="cd04301">
    <property type="entry name" value="NAT_SF"/>
    <property type="match status" value="1"/>
</dbReference>
<evidence type="ECO:0000313" key="4">
    <source>
        <dbReference type="EMBL" id="XCJ16960.1"/>
    </source>
</evidence>
<dbReference type="EMBL" id="CP159510">
    <property type="protein sequence ID" value="XCJ16960.1"/>
    <property type="molecule type" value="Genomic_DNA"/>
</dbReference>
<dbReference type="PANTHER" id="PTHR43072:SF23">
    <property type="entry name" value="UPF0039 PROTEIN C11D3.02C"/>
    <property type="match status" value="1"/>
</dbReference>
<proteinExistence type="predicted"/>
<keyword evidence="2" id="KW-0012">Acyltransferase</keyword>
<dbReference type="Gene3D" id="3.40.630.30">
    <property type="match status" value="1"/>
</dbReference>